<keyword evidence="3" id="KW-0964">Secreted</keyword>
<sequence>MEQPNFPVTAYTHTSTETACPKRGRDLSGKVFTFPMESDQVHVKLIPNMNKSLHSATVCLRFFSDLHRDQKLQPGVYEMYVLGSVSTFWGLADGLNEWASACAAWLSDTGLAQLWMNGKPGARKPLDPDNYGRGFDAKQSFVGLVTDVRVWDHALSPHDIYHFTQDSMFSPGNILKWSDLQYSKQGYGVVEDKQNLVSQTGRYKKNTRVLTPEGHLLSGNQGHMETYSTCVLLGL</sequence>
<feature type="domain" description="Pentraxin (PTX)" evidence="10">
    <location>
        <begin position="127"/>
        <end position="196"/>
    </location>
</feature>
<dbReference type="PANTHER" id="PTHR45869:SF7">
    <property type="entry name" value="C-REACTIVE PROTEIN"/>
    <property type="match status" value="1"/>
</dbReference>
<keyword evidence="5" id="KW-0732">Signal</keyword>
<comment type="subcellular location">
    <subcellularLocation>
        <location evidence="2">Secreted</location>
    </subcellularLocation>
</comment>
<dbReference type="Proteomes" id="UP000034805">
    <property type="component" value="Unassembled WGS sequence"/>
</dbReference>
<dbReference type="GO" id="GO:0005576">
    <property type="term" value="C:extracellular region"/>
    <property type="evidence" value="ECO:0007669"/>
    <property type="project" value="UniProtKB-SubCell"/>
</dbReference>
<evidence type="ECO:0000256" key="7">
    <source>
        <dbReference type="ARBA" id="ARBA00023157"/>
    </source>
</evidence>
<evidence type="ECO:0000259" key="10">
    <source>
        <dbReference type="PROSITE" id="PS51828"/>
    </source>
</evidence>
<evidence type="ECO:0000256" key="3">
    <source>
        <dbReference type="ARBA" id="ARBA00022525"/>
    </source>
</evidence>
<organism evidence="11 12">
    <name type="scientific">Scleropages formosus</name>
    <name type="common">Asian bonytongue</name>
    <name type="synonym">Osteoglossum formosum</name>
    <dbReference type="NCBI Taxonomy" id="113540"/>
    <lineage>
        <taxon>Eukaryota</taxon>
        <taxon>Metazoa</taxon>
        <taxon>Chordata</taxon>
        <taxon>Craniata</taxon>
        <taxon>Vertebrata</taxon>
        <taxon>Euteleostomi</taxon>
        <taxon>Actinopterygii</taxon>
        <taxon>Neopterygii</taxon>
        <taxon>Teleostei</taxon>
        <taxon>Osteoglossocephala</taxon>
        <taxon>Osteoglossomorpha</taxon>
        <taxon>Osteoglossiformes</taxon>
        <taxon>Osteoglossidae</taxon>
        <taxon>Scleropages</taxon>
    </lineage>
</organism>
<dbReference type="SUPFAM" id="SSF49899">
    <property type="entry name" value="Concanavalin A-like lectins/glucanases"/>
    <property type="match status" value="1"/>
</dbReference>
<accession>A0A0P7UC91</accession>
<comment type="caution">
    <text evidence="9">Lacks conserved residue(s) required for the propagation of feature annotation.</text>
</comment>
<feature type="non-terminal residue" evidence="11">
    <location>
        <position position="235"/>
    </location>
</feature>
<comment type="cofactor">
    <cofactor evidence="1">
        <name>Ca(2+)</name>
        <dbReference type="ChEBI" id="CHEBI:29108"/>
    </cofactor>
</comment>
<evidence type="ECO:0000256" key="6">
    <source>
        <dbReference type="ARBA" id="ARBA00022837"/>
    </source>
</evidence>
<comment type="caution">
    <text evidence="11">The sequence shown here is derived from an EMBL/GenBank/DDBJ whole genome shotgun (WGS) entry which is preliminary data.</text>
</comment>
<dbReference type="GO" id="GO:0046872">
    <property type="term" value="F:metal ion binding"/>
    <property type="evidence" value="ECO:0007669"/>
    <property type="project" value="UniProtKB-KW"/>
</dbReference>
<dbReference type="SMART" id="SM00159">
    <property type="entry name" value="PTX"/>
    <property type="match status" value="1"/>
</dbReference>
<evidence type="ECO:0000256" key="1">
    <source>
        <dbReference type="ARBA" id="ARBA00001913"/>
    </source>
</evidence>
<evidence type="ECO:0000256" key="9">
    <source>
        <dbReference type="PROSITE-ProRule" id="PRU01172"/>
    </source>
</evidence>
<keyword evidence="4" id="KW-0479">Metal-binding</keyword>
<gene>
    <name evidence="11" type="ORF">Z043_124556</name>
</gene>
<dbReference type="EMBL" id="JARO02015675">
    <property type="protein sequence ID" value="KPP57696.1"/>
    <property type="molecule type" value="Genomic_DNA"/>
</dbReference>
<dbReference type="Pfam" id="PF00354">
    <property type="entry name" value="Pentaxin"/>
    <property type="match status" value="2"/>
</dbReference>
<keyword evidence="6" id="KW-0106">Calcium</keyword>
<name>A0A0P7UC91_SCLFO</name>
<protein>
    <submittedName>
        <fullName evidence="11">Serum amyloid P-component-like</fullName>
    </submittedName>
</protein>
<evidence type="ECO:0000256" key="8">
    <source>
        <dbReference type="ARBA" id="ARBA00038102"/>
    </source>
</evidence>
<evidence type="ECO:0000256" key="5">
    <source>
        <dbReference type="ARBA" id="ARBA00022729"/>
    </source>
</evidence>
<dbReference type="InterPro" id="IPR051005">
    <property type="entry name" value="Pentraxin_domain"/>
</dbReference>
<dbReference type="InterPro" id="IPR013320">
    <property type="entry name" value="ConA-like_dom_sf"/>
</dbReference>
<comment type="similarity">
    <text evidence="8">Belongs to the pentraxin family.</text>
</comment>
<dbReference type="AlphaFoldDB" id="A0A0P7UC91"/>
<dbReference type="PROSITE" id="PS51828">
    <property type="entry name" value="PTX_2"/>
    <property type="match status" value="1"/>
</dbReference>
<evidence type="ECO:0000313" key="12">
    <source>
        <dbReference type="Proteomes" id="UP000034805"/>
    </source>
</evidence>
<keyword evidence="7" id="KW-1015">Disulfide bond</keyword>
<evidence type="ECO:0000256" key="4">
    <source>
        <dbReference type="ARBA" id="ARBA00022723"/>
    </source>
</evidence>
<proteinExistence type="inferred from homology"/>
<evidence type="ECO:0000256" key="2">
    <source>
        <dbReference type="ARBA" id="ARBA00004613"/>
    </source>
</evidence>
<dbReference type="Gene3D" id="2.60.120.200">
    <property type="match status" value="1"/>
</dbReference>
<evidence type="ECO:0000313" key="11">
    <source>
        <dbReference type="EMBL" id="KPP57696.1"/>
    </source>
</evidence>
<dbReference type="PANTHER" id="PTHR45869">
    <property type="entry name" value="C-REACTIVE PROTEIN-RELATED"/>
    <property type="match status" value="1"/>
</dbReference>
<reference evidence="11 12" key="1">
    <citation type="submission" date="2015-08" db="EMBL/GenBank/DDBJ databases">
        <title>The genome of the Asian arowana (Scleropages formosus).</title>
        <authorList>
            <person name="Tan M.H."/>
            <person name="Gan H.M."/>
            <person name="Croft L.J."/>
            <person name="Austin C.M."/>
        </authorList>
    </citation>
    <scope>NUCLEOTIDE SEQUENCE [LARGE SCALE GENOMIC DNA]</scope>
    <source>
        <strain evidence="11">Aro1</strain>
    </source>
</reference>
<dbReference type="InterPro" id="IPR001759">
    <property type="entry name" value="PTX_dom"/>
</dbReference>